<dbReference type="GO" id="GO:0000329">
    <property type="term" value="C:fungal-type vacuole membrane"/>
    <property type="evidence" value="ECO:0007669"/>
    <property type="project" value="TreeGrafter"/>
</dbReference>
<proteinExistence type="inferred from homology"/>
<protein>
    <recommendedName>
        <fullName evidence="2 5">Vacuolar fusion protein MON1</fullName>
    </recommendedName>
</protein>
<evidence type="ECO:0000313" key="9">
    <source>
        <dbReference type="Proteomes" id="UP000001699"/>
    </source>
</evidence>
<sequence>MIFEAEGIKAGGGESWIPVCLPGFNSSGYLYMYVSFLDLRENSGTSASETTTEQSVAIILISPNKEGFFEMQEMRNSLVENPGCLGQTNSIRRWQQLEKNNSINIIKEAIDGGRPTTTDIVPGTVLHHFLYKSRANVQFTMSSYEPEFTSISRRRSIHAKHAHVKVHHCISQSASSFAWVTPIFELYCVASPNANRNALAQSASKVVQWVQREEERLFIIGGAVF</sequence>
<keyword evidence="9" id="KW-1185">Reference proteome</keyword>
<reference evidence="8 9" key="1">
    <citation type="journal article" date="2008" name="PLoS Genet.">
        <title>Genomic islands in the pathogenic filamentous fungus Aspergillus fumigatus.</title>
        <authorList>
            <person name="Fedorova N.D."/>
            <person name="Khaldi N."/>
            <person name="Joardar V.S."/>
            <person name="Maiti R."/>
            <person name="Amedeo P."/>
            <person name="Anderson M.J."/>
            <person name="Crabtree J."/>
            <person name="Silva J.C."/>
            <person name="Badger J.H."/>
            <person name="Albarraq A."/>
            <person name="Angiuoli S."/>
            <person name="Bussey H."/>
            <person name="Bowyer P."/>
            <person name="Cotty P.J."/>
            <person name="Dyer P.S."/>
            <person name="Egan A."/>
            <person name="Galens K."/>
            <person name="Fraser-Liggett C.M."/>
            <person name="Haas B.J."/>
            <person name="Inman J.M."/>
            <person name="Kent R."/>
            <person name="Lemieux S."/>
            <person name="Malavazi I."/>
            <person name="Orvis J."/>
            <person name="Roemer T."/>
            <person name="Ronning C.M."/>
            <person name="Sundaram J.P."/>
            <person name="Sutton G."/>
            <person name="Turner G."/>
            <person name="Venter J.C."/>
            <person name="White O.R."/>
            <person name="Whitty B.R."/>
            <person name="Youngman P."/>
            <person name="Wolfe K.H."/>
            <person name="Goldman G.H."/>
            <person name="Wortman J.R."/>
            <person name="Jiang B."/>
            <person name="Denning D.W."/>
            <person name="Nierman W.C."/>
        </authorList>
    </citation>
    <scope>NUCLEOTIDE SEQUENCE [LARGE SCALE GENOMIC DNA]</scope>
    <source>
        <strain evidence="9">CBS 144.89 / FGSC A1163 / CEA10</strain>
    </source>
</reference>
<dbReference type="GO" id="GO:0035658">
    <property type="term" value="C:Mon1-Ccz1 complex"/>
    <property type="evidence" value="ECO:0007669"/>
    <property type="project" value="TreeGrafter"/>
</dbReference>
<feature type="domain" description="FUZ/MON1/HPS1 third Longin" evidence="7">
    <location>
        <begin position="126"/>
        <end position="214"/>
    </location>
</feature>
<keyword evidence="3 5" id="KW-0967">Endosome</keyword>
<keyword evidence="5" id="KW-0813">Transport</keyword>
<dbReference type="OrthoDB" id="272411at2759"/>
<evidence type="ECO:0000256" key="5">
    <source>
        <dbReference type="RuleBase" id="RU367048"/>
    </source>
</evidence>
<keyword evidence="5" id="KW-0653">Protein transport</keyword>
<feature type="domain" description="FUZ/MON1/HPS1 second Longin" evidence="6">
    <location>
        <begin position="12"/>
        <end position="79"/>
    </location>
</feature>
<comment type="similarity">
    <text evidence="5">Belongs to the MON1/SAND family.</text>
</comment>
<dbReference type="InterPro" id="IPR043971">
    <property type="entry name" value="FUZ/MON1/HPS1_longin_2"/>
</dbReference>
<dbReference type="GO" id="GO:0032585">
    <property type="term" value="C:multivesicular body membrane"/>
    <property type="evidence" value="ECO:0007669"/>
    <property type="project" value="UniProtKB-SubCell"/>
</dbReference>
<comment type="function">
    <text evidence="5">Required for multiple vacuole delivery pathways including the cytoplasm to vacuole transport (Cvt), autophagy, pexophagy and endocytosis.</text>
</comment>
<organism evidence="8 9">
    <name type="scientific">Aspergillus fumigatus (strain CBS 144.89 / FGSC A1163 / CEA10)</name>
    <name type="common">Neosartorya fumigata</name>
    <dbReference type="NCBI Taxonomy" id="451804"/>
    <lineage>
        <taxon>Eukaryota</taxon>
        <taxon>Fungi</taxon>
        <taxon>Dikarya</taxon>
        <taxon>Ascomycota</taxon>
        <taxon>Pezizomycotina</taxon>
        <taxon>Eurotiomycetes</taxon>
        <taxon>Eurotiomycetidae</taxon>
        <taxon>Eurotiales</taxon>
        <taxon>Aspergillaceae</taxon>
        <taxon>Aspergillus</taxon>
        <taxon>Aspergillus subgen. Fumigati</taxon>
    </lineage>
</organism>
<dbReference type="GO" id="GO:0006623">
    <property type="term" value="P:protein targeting to vacuole"/>
    <property type="evidence" value="ECO:0007669"/>
    <property type="project" value="UniProtKB-UniRule"/>
</dbReference>
<dbReference type="EMBL" id="DS499595">
    <property type="protein sequence ID" value="EDP54151.1"/>
    <property type="molecule type" value="Genomic_DNA"/>
</dbReference>
<dbReference type="Pfam" id="PF19037">
    <property type="entry name" value="Fuz_longin_2"/>
    <property type="match status" value="1"/>
</dbReference>
<dbReference type="GO" id="GO:0006914">
    <property type="term" value="P:autophagy"/>
    <property type="evidence" value="ECO:0007669"/>
    <property type="project" value="UniProtKB-UniRule"/>
</dbReference>
<comment type="function">
    <text evidence="4">In complex with CCZ1, is required for multiple vacuole delivery pathways including the cytoplasm to vacuole transport (Cvt), autophagy, pexophagy and endocytosis. The MON1-CCZ1 complex acts at the fusion of vesicles with the vacuole, through its regulation of the SNARE complex during the coordinated priming and docking stages of fusion, and particularly at the stage of tethering/docking.</text>
</comment>
<evidence type="ECO:0000256" key="2">
    <source>
        <dbReference type="ARBA" id="ARBA00018132"/>
    </source>
</evidence>
<gene>
    <name evidence="8" type="ORF">AFUB_022030</name>
</gene>
<dbReference type="Proteomes" id="UP000001699">
    <property type="component" value="Unassembled WGS sequence"/>
</dbReference>
<dbReference type="Pfam" id="PF19038">
    <property type="entry name" value="Fuz_longin_3"/>
    <property type="match status" value="1"/>
</dbReference>
<dbReference type="PhylomeDB" id="B0XVF1"/>
<evidence type="ECO:0000256" key="1">
    <source>
        <dbReference type="ARBA" id="ARBA00004380"/>
    </source>
</evidence>
<comment type="subcellular location">
    <subcellularLocation>
        <location evidence="5">Endosome</location>
        <location evidence="5">Multivesicular body membrane</location>
        <topology evidence="5">Peripheral membrane protein</topology>
    </subcellularLocation>
    <subcellularLocation>
        <location evidence="1 5">Prevacuolar compartment membrane</location>
        <topology evidence="1 5">Peripheral membrane protein</topology>
    </subcellularLocation>
    <subcellularLocation>
        <location evidence="5">Vacuole membrane</location>
        <topology evidence="5">Peripheral membrane protein</topology>
    </subcellularLocation>
</comment>
<evidence type="ECO:0000259" key="6">
    <source>
        <dbReference type="Pfam" id="PF19037"/>
    </source>
</evidence>
<dbReference type="HOGENOM" id="CLU_014574_4_0_1"/>
<keyword evidence="5" id="KW-0926">Vacuole</keyword>
<name>B0XVF1_ASPFC</name>
<keyword evidence="5" id="KW-0472">Membrane</keyword>
<dbReference type="GO" id="GO:0016192">
    <property type="term" value="P:vesicle-mediated transport"/>
    <property type="evidence" value="ECO:0007669"/>
    <property type="project" value="InterPro"/>
</dbReference>
<dbReference type="PRINTS" id="PR01546">
    <property type="entry name" value="YEAST73DUF"/>
</dbReference>
<evidence type="ECO:0000256" key="4">
    <source>
        <dbReference type="ARBA" id="ARBA00043892"/>
    </source>
</evidence>
<accession>B0XVF1</accession>
<evidence type="ECO:0000256" key="3">
    <source>
        <dbReference type="ARBA" id="ARBA00022753"/>
    </source>
</evidence>
<dbReference type="InterPro" id="IPR004353">
    <property type="entry name" value="Mon1"/>
</dbReference>
<evidence type="ECO:0000313" key="8">
    <source>
        <dbReference type="EMBL" id="EDP54151.1"/>
    </source>
</evidence>
<dbReference type="InterPro" id="IPR043970">
    <property type="entry name" value="FUZ/MON1/HPS1_longin_3"/>
</dbReference>
<keyword evidence="5" id="KW-0072">Autophagy</keyword>
<dbReference type="PANTHER" id="PTHR13027:SF7">
    <property type="entry name" value="VACUOLAR FUSION PROTEIN MON1 HOMOLOG"/>
    <property type="match status" value="1"/>
</dbReference>
<evidence type="ECO:0000259" key="7">
    <source>
        <dbReference type="Pfam" id="PF19038"/>
    </source>
</evidence>
<dbReference type="PANTHER" id="PTHR13027">
    <property type="entry name" value="SAND PROTEIN-RELATED"/>
    <property type="match status" value="1"/>
</dbReference>
<dbReference type="AlphaFoldDB" id="B0XVF1"/>